<comment type="caution">
    <text evidence="2">The sequence shown here is derived from an EMBL/GenBank/DDBJ whole genome shotgun (WGS) entry which is preliminary data.</text>
</comment>
<evidence type="ECO:0000256" key="1">
    <source>
        <dbReference type="SAM" id="MobiDB-lite"/>
    </source>
</evidence>
<evidence type="ECO:0000313" key="3">
    <source>
        <dbReference type="Proteomes" id="UP000827986"/>
    </source>
</evidence>
<gene>
    <name evidence="2" type="ORF">KIL84_007813</name>
</gene>
<evidence type="ECO:0000313" key="2">
    <source>
        <dbReference type="EMBL" id="KAH1172195.1"/>
    </source>
</evidence>
<sequence>MLTAASEDSLLPTLPGRLRPNPERCPTTSTFIEVNGNGAVLTALQKPTLHKVITYSMRIQVLAGRENLSTYGFIYHPHVHVDDHGDINGVHIWAEHGQATLRDDGEVSPF</sequence>
<proteinExistence type="predicted"/>
<protein>
    <submittedName>
        <fullName evidence="2">Uncharacterized protein</fullName>
    </submittedName>
</protein>
<name>A0A9D3X3T7_9SAUR</name>
<accession>A0A9D3X3T7</accession>
<dbReference type="AlphaFoldDB" id="A0A9D3X3T7"/>
<dbReference type="EMBL" id="JAHDVG010000483">
    <property type="protein sequence ID" value="KAH1172195.1"/>
    <property type="molecule type" value="Genomic_DNA"/>
</dbReference>
<reference evidence="2" key="1">
    <citation type="submission" date="2021-09" db="EMBL/GenBank/DDBJ databases">
        <title>The genome of Mauremys mutica provides insights into the evolution of semi-aquatic lifestyle.</title>
        <authorList>
            <person name="Gong S."/>
            <person name="Gao Y."/>
        </authorList>
    </citation>
    <scope>NUCLEOTIDE SEQUENCE</scope>
    <source>
        <strain evidence="2">MM-2020</strain>
        <tissue evidence="2">Muscle</tissue>
    </source>
</reference>
<dbReference type="Proteomes" id="UP000827986">
    <property type="component" value="Unassembled WGS sequence"/>
</dbReference>
<feature type="region of interest" description="Disordered" evidence="1">
    <location>
        <begin position="1"/>
        <end position="24"/>
    </location>
</feature>
<keyword evidence="3" id="KW-1185">Reference proteome</keyword>
<organism evidence="2 3">
    <name type="scientific">Mauremys mutica</name>
    <name type="common">yellowpond turtle</name>
    <dbReference type="NCBI Taxonomy" id="74926"/>
    <lineage>
        <taxon>Eukaryota</taxon>
        <taxon>Metazoa</taxon>
        <taxon>Chordata</taxon>
        <taxon>Craniata</taxon>
        <taxon>Vertebrata</taxon>
        <taxon>Euteleostomi</taxon>
        <taxon>Archelosauria</taxon>
        <taxon>Testudinata</taxon>
        <taxon>Testudines</taxon>
        <taxon>Cryptodira</taxon>
        <taxon>Durocryptodira</taxon>
        <taxon>Testudinoidea</taxon>
        <taxon>Geoemydidae</taxon>
        <taxon>Geoemydinae</taxon>
        <taxon>Mauremys</taxon>
    </lineage>
</organism>